<keyword evidence="4" id="KW-1185">Reference proteome</keyword>
<organism evidence="3 4">
    <name type="scientific">Xyrichtys novacula</name>
    <name type="common">Pearly razorfish</name>
    <name type="synonym">Hemipteronotus novacula</name>
    <dbReference type="NCBI Taxonomy" id="13765"/>
    <lineage>
        <taxon>Eukaryota</taxon>
        <taxon>Metazoa</taxon>
        <taxon>Chordata</taxon>
        <taxon>Craniata</taxon>
        <taxon>Vertebrata</taxon>
        <taxon>Euteleostomi</taxon>
        <taxon>Actinopterygii</taxon>
        <taxon>Neopterygii</taxon>
        <taxon>Teleostei</taxon>
        <taxon>Neoteleostei</taxon>
        <taxon>Acanthomorphata</taxon>
        <taxon>Eupercaria</taxon>
        <taxon>Labriformes</taxon>
        <taxon>Labridae</taxon>
        <taxon>Xyrichtys</taxon>
    </lineage>
</organism>
<dbReference type="Proteomes" id="UP001178508">
    <property type="component" value="Chromosome 14"/>
</dbReference>
<keyword evidence="2" id="KW-0472">Membrane</keyword>
<gene>
    <name evidence="3" type="ORF">XNOV1_A038289</name>
</gene>
<evidence type="ECO:0000256" key="1">
    <source>
        <dbReference type="SAM" id="MobiDB-lite"/>
    </source>
</evidence>
<dbReference type="EMBL" id="OY660877">
    <property type="protein sequence ID" value="CAJ1072401.1"/>
    <property type="molecule type" value="Genomic_DNA"/>
</dbReference>
<keyword evidence="2" id="KW-0812">Transmembrane</keyword>
<name>A0AAV1GGW7_XYRNO</name>
<feature type="region of interest" description="Disordered" evidence="1">
    <location>
        <begin position="102"/>
        <end position="124"/>
    </location>
</feature>
<feature type="transmembrane region" description="Helical" evidence="2">
    <location>
        <begin position="47"/>
        <end position="65"/>
    </location>
</feature>
<protein>
    <submittedName>
        <fullName evidence="3">Uncharacterized protein</fullName>
    </submittedName>
</protein>
<feature type="compositionally biased region" description="Low complexity" evidence="1">
    <location>
        <begin position="106"/>
        <end position="124"/>
    </location>
</feature>
<keyword evidence="2" id="KW-1133">Transmembrane helix</keyword>
<evidence type="ECO:0000313" key="4">
    <source>
        <dbReference type="Proteomes" id="UP001178508"/>
    </source>
</evidence>
<reference evidence="3" key="1">
    <citation type="submission" date="2023-08" db="EMBL/GenBank/DDBJ databases">
        <authorList>
            <person name="Alioto T."/>
            <person name="Alioto T."/>
            <person name="Gomez Garrido J."/>
        </authorList>
    </citation>
    <scope>NUCLEOTIDE SEQUENCE</scope>
</reference>
<accession>A0AAV1GGW7</accession>
<evidence type="ECO:0000313" key="3">
    <source>
        <dbReference type="EMBL" id="CAJ1072401.1"/>
    </source>
</evidence>
<evidence type="ECO:0000256" key="2">
    <source>
        <dbReference type="SAM" id="Phobius"/>
    </source>
</evidence>
<proteinExistence type="predicted"/>
<sequence length="256" mass="28264">MECEFQINTRSPLLSVFQKRPPETKQRVAQRRLGHDCMLHFPHSRRMVSVVVVVVVVVLMSVHPGSFRRLHRIKKGALQGETRCAPVSLPNQTPGTSFLCAKSARRSPATRSTGTARRGRGRTSLGLGFRSAPRVLPSASPPHAVQSVGATAGLEANKARRNGAPVPALQQLAVEGGAQNLERIPSQQADRILVLIMTAHVTANIKASSLIFHSTHEFSCVFWKLLYGGREPPQLQIKKECKKKEVRGSYRCKKRK</sequence>
<dbReference type="AlphaFoldDB" id="A0AAV1GGW7"/>